<feature type="region of interest" description="Disordered" evidence="8">
    <location>
        <begin position="431"/>
        <end position="470"/>
    </location>
</feature>
<keyword evidence="6" id="KW-0539">Nucleus</keyword>
<evidence type="ECO:0000256" key="1">
    <source>
        <dbReference type="ARBA" id="ARBA00004123"/>
    </source>
</evidence>
<evidence type="ECO:0000313" key="11">
    <source>
        <dbReference type="EMBL" id="CAA0825523.1"/>
    </source>
</evidence>
<dbReference type="EMBL" id="CACSLK010026072">
    <property type="protein sequence ID" value="CAA0825523.1"/>
    <property type="molecule type" value="Genomic_DNA"/>
</dbReference>
<feature type="region of interest" description="Disordered" evidence="8">
    <location>
        <begin position="379"/>
        <end position="414"/>
    </location>
</feature>
<keyword evidence="3" id="KW-0805">Transcription regulation</keyword>
<dbReference type="InterPro" id="IPR001005">
    <property type="entry name" value="SANT/Myb"/>
</dbReference>
<keyword evidence="12" id="KW-1185">Reference proteome</keyword>
<name>A0A9N7NBW2_STRHE</name>
<protein>
    <submittedName>
        <fullName evidence="11">Myb domain protein 106</fullName>
    </submittedName>
</protein>
<evidence type="ECO:0000256" key="6">
    <source>
        <dbReference type="ARBA" id="ARBA00023242"/>
    </source>
</evidence>
<dbReference type="GO" id="GO:0051707">
    <property type="term" value="P:response to other organism"/>
    <property type="evidence" value="ECO:0007669"/>
    <property type="project" value="UniProtKB-ARBA"/>
</dbReference>
<dbReference type="PROSITE" id="PS51294">
    <property type="entry name" value="HTH_MYB"/>
    <property type="match status" value="2"/>
</dbReference>
<dbReference type="SMART" id="SM00717">
    <property type="entry name" value="SANT"/>
    <property type="match status" value="2"/>
</dbReference>
<reference evidence="11" key="1">
    <citation type="submission" date="2019-12" db="EMBL/GenBank/DDBJ databases">
        <authorList>
            <person name="Scholes J."/>
        </authorList>
    </citation>
    <scope>NUCLEOTIDE SEQUENCE</scope>
</reference>
<keyword evidence="5" id="KW-0804">Transcription</keyword>
<dbReference type="GO" id="GO:0080090">
    <property type="term" value="P:regulation of primary metabolic process"/>
    <property type="evidence" value="ECO:0007669"/>
    <property type="project" value="UniProtKB-ARBA"/>
</dbReference>
<dbReference type="PANTHER" id="PTHR10641:SF586">
    <property type="entry name" value="TRANSCRIPTION FACTOR MYB16"/>
    <property type="match status" value="1"/>
</dbReference>
<dbReference type="InterPro" id="IPR017930">
    <property type="entry name" value="Myb_dom"/>
</dbReference>
<dbReference type="Proteomes" id="UP001153555">
    <property type="component" value="Unassembled WGS sequence"/>
</dbReference>
<dbReference type="InterPro" id="IPR015495">
    <property type="entry name" value="Myb_TF_plants"/>
</dbReference>
<dbReference type="OrthoDB" id="2143914at2759"/>
<evidence type="ECO:0000313" key="12">
    <source>
        <dbReference type="Proteomes" id="UP001153555"/>
    </source>
</evidence>
<dbReference type="PANTHER" id="PTHR10641">
    <property type="entry name" value="MYB FAMILY TRANSCRIPTION FACTOR"/>
    <property type="match status" value="1"/>
</dbReference>
<evidence type="ECO:0000259" key="10">
    <source>
        <dbReference type="PROSITE" id="PS51294"/>
    </source>
</evidence>
<keyword evidence="2" id="KW-0677">Repeat</keyword>
<evidence type="ECO:0000256" key="7">
    <source>
        <dbReference type="ARBA" id="ARBA00057804"/>
    </source>
</evidence>
<feature type="domain" description="Myb-like" evidence="9">
    <location>
        <begin position="62"/>
        <end position="112"/>
    </location>
</feature>
<organism evidence="11 12">
    <name type="scientific">Striga hermonthica</name>
    <name type="common">Purple witchweed</name>
    <name type="synonym">Buchnera hermonthica</name>
    <dbReference type="NCBI Taxonomy" id="68872"/>
    <lineage>
        <taxon>Eukaryota</taxon>
        <taxon>Viridiplantae</taxon>
        <taxon>Streptophyta</taxon>
        <taxon>Embryophyta</taxon>
        <taxon>Tracheophyta</taxon>
        <taxon>Spermatophyta</taxon>
        <taxon>Magnoliopsida</taxon>
        <taxon>eudicotyledons</taxon>
        <taxon>Gunneridae</taxon>
        <taxon>Pentapetalae</taxon>
        <taxon>asterids</taxon>
        <taxon>lamiids</taxon>
        <taxon>Lamiales</taxon>
        <taxon>Orobanchaceae</taxon>
        <taxon>Buchnereae</taxon>
        <taxon>Striga</taxon>
    </lineage>
</organism>
<feature type="domain" description="HTH myb-type" evidence="10">
    <location>
        <begin position="66"/>
        <end position="116"/>
    </location>
</feature>
<dbReference type="PROSITE" id="PS50090">
    <property type="entry name" value="MYB_LIKE"/>
    <property type="match status" value="2"/>
</dbReference>
<comment type="function">
    <text evidence="7">Transcription factor.</text>
</comment>
<comment type="caution">
    <text evidence="11">The sequence shown here is derived from an EMBL/GenBank/DDBJ whole genome shotgun (WGS) entry which is preliminary data.</text>
</comment>
<feature type="domain" description="HTH myb-type" evidence="10">
    <location>
        <begin position="9"/>
        <end position="65"/>
    </location>
</feature>
<evidence type="ECO:0000259" key="9">
    <source>
        <dbReference type="PROSITE" id="PS50090"/>
    </source>
</evidence>
<dbReference type="CDD" id="cd00167">
    <property type="entry name" value="SANT"/>
    <property type="match status" value="2"/>
</dbReference>
<gene>
    <name evidence="11" type="ORF">SHERM_22298</name>
</gene>
<dbReference type="GO" id="GO:0000976">
    <property type="term" value="F:transcription cis-regulatory region binding"/>
    <property type="evidence" value="ECO:0007669"/>
    <property type="project" value="UniProtKB-ARBA"/>
</dbReference>
<dbReference type="Gene3D" id="1.10.10.60">
    <property type="entry name" value="Homeodomain-like"/>
    <property type="match status" value="2"/>
</dbReference>
<dbReference type="SUPFAM" id="SSF46689">
    <property type="entry name" value="Homeodomain-like"/>
    <property type="match status" value="1"/>
</dbReference>
<dbReference type="GO" id="GO:0005634">
    <property type="term" value="C:nucleus"/>
    <property type="evidence" value="ECO:0007669"/>
    <property type="project" value="UniProtKB-SubCell"/>
</dbReference>
<dbReference type="Pfam" id="PF00249">
    <property type="entry name" value="Myb_DNA-binding"/>
    <property type="match status" value="2"/>
</dbReference>
<feature type="compositionally biased region" description="Polar residues" evidence="8">
    <location>
        <begin position="379"/>
        <end position="388"/>
    </location>
</feature>
<dbReference type="AlphaFoldDB" id="A0A9N7NBW2"/>
<dbReference type="InterPro" id="IPR009057">
    <property type="entry name" value="Homeodomain-like_sf"/>
</dbReference>
<evidence type="ECO:0000256" key="5">
    <source>
        <dbReference type="ARBA" id="ARBA00023163"/>
    </source>
</evidence>
<proteinExistence type="predicted"/>
<evidence type="ECO:0000256" key="8">
    <source>
        <dbReference type="SAM" id="MobiDB-lite"/>
    </source>
</evidence>
<dbReference type="FunFam" id="1.10.10.60:FF:000394">
    <property type="entry name" value="MYB transcription factor"/>
    <property type="match status" value="1"/>
</dbReference>
<sequence>MGKPNCHAEKELKKGPWTRDEDQKLLAYIKQHGHGNWRSLPDKAGLERCGKSCRLRWTNYLRPDIKRGKMSSHEEQTIIRLHALLGNKWSAIAAQLPKRTDNEIKNYWNTRLKKRLARMGIDPTTHKPKNTNSAQSQHSTILSHMAQWEAARLEAEARASRPHQLRRFPIRPLPPRHVAAMPPCLDVLKVWQATSGKLDSPTSTLNFSNNNNVTAPLAPTLGMEKPTCGNIELEGKMDNLSGLDYANLVYNNVDCDAVGALDLVAPDRGREGVGEFEDVRNYWNDILNLKITPTSLAASAAETETFPVDLLKTRLRLHGELMRPSKSRKTMAFWGWIKPRPLQFSGACSSLRLKLFRYTSICAAVLRNRPAIRFCSTAKQSTNMATASSDHKRRASNSDGQSNPRSRAPNPLSVPESRLLWNSSAFRDIPTSSSSHLTSDDPPQHLTSSRDWRPSQHHRVDRTQNVRLRT</sequence>
<comment type="subcellular location">
    <subcellularLocation>
        <location evidence="1">Nucleus</location>
    </subcellularLocation>
</comment>
<accession>A0A9N7NBW2</accession>
<evidence type="ECO:0000256" key="3">
    <source>
        <dbReference type="ARBA" id="ARBA00023015"/>
    </source>
</evidence>
<keyword evidence="4" id="KW-0238">DNA-binding</keyword>
<feature type="compositionally biased region" description="Basic and acidic residues" evidence="8">
    <location>
        <begin position="438"/>
        <end position="454"/>
    </location>
</feature>
<dbReference type="FunFam" id="1.10.10.60:FF:000001">
    <property type="entry name" value="MYB-related transcription factor"/>
    <property type="match status" value="1"/>
</dbReference>
<evidence type="ECO:0000256" key="4">
    <source>
        <dbReference type="ARBA" id="ARBA00023125"/>
    </source>
</evidence>
<evidence type="ECO:0000256" key="2">
    <source>
        <dbReference type="ARBA" id="ARBA00022737"/>
    </source>
</evidence>
<feature type="domain" description="Myb-like" evidence="9">
    <location>
        <begin position="9"/>
        <end position="61"/>
    </location>
</feature>